<dbReference type="InterPro" id="IPR011066">
    <property type="entry name" value="MscS_channel_C_sf"/>
</dbReference>
<feature type="transmembrane region" description="Helical" evidence="7">
    <location>
        <begin position="135"/>
        <end position="164"/>
    </location>
</feature>
<keyword evidence="3" id="KW-1003">Cell membrane</keyword>
<dbReference type="InterPro" id="IPR049278">
    <property type="entry name" value="MS_channel_C"/>
</dbReference>
<keyword evidence="5 7" id="KW-1133">Transmembrane helix</keyword>
<dbReference type="InterPro" id="IPR049142">
    <property type="entry name" value="MS_channel_1st"/>
</dbReference>
<dbReference type="GO" id="GO:0005886">
    <property type="term" value="C:plasma membrane"/>
    <property type="evidence" value="ECO:0007669"/>
    <property type="project" value="UniProtKB-SubCell"/>
</dbReference>
<reference evidence="11 12" key="1">
    <citation type="submission" date="2011-01" db="EMBL/GenBank/DDBJ databases">
        <authorList>
            <person name="Muzny D."/>
            <person name="Qin X."/>
            <person name="Deng J."/>
            <person name="Jiang H."/>
            <person name="Liu Y."/>
            <person name="Qu J."/>
            <person name="Song X.-Z."/>
            <person name="Zhang L."/>
            <person name="Thornton R."/>
            <person name="Coyle M."/>
            <person name="Francisco L."/>
            <person name="Jackson L."/>
            <person name="Javaid M."/>
            <person name="Korchina V."/>
            <person name="Kovar C."/>
            <person name="Mata R."/>
            <person name="Mathew T."/>
            <person name="Ngo R."/>
            <person name="Nguyen L."/>
            <person name="Nguyen N."/>
            <person name="Okwuonu G."/>
            <person name="Ongeri F."/>
            <person name="Pham C."/>
            <person name="Simmons D."/>
            <person name="Wilczek-Boney K."/>
            <person name="Hale W."/>
            <person name="Jakkamsetti A."/>
            <person name="Pham P."/>
            <person name="Ruth R."/>
            <person name="San Lucas F."/>
            <person name="Warren J."/>
            <person name="Zhang J."/>
            <person name="Zhao Z."/>
            <person name="Zhou C."/>
            <person name="Zhu D."/>
            <person name="Lee S."/>
            <person name="Bess C."/>
            <person name="Blankenburg K."/>
            <person name="Forbes L."/>
            <person name="Fu Q."/>
            <person name="Gubbala S."/>
            <person name="Hirani K."/>
            <person name="Jayaseelan J.C."/>
            <person name="Lara F."/>
            <person name="Munidasa M."/>
            <person name="Palculict T."/>
            <person name="Patil S."/>
            <person name="Pu L.-L."/>
            <person name="Saada N."/>
            <person name="Tang L."/>
            <person name="Weissenberger G."/>
            <person name="Zhu Y."/>
            <person name="Hemphill L."/>
            <person name="Shang Y."/>
            <person name="Youmans B."/>
            <person name="Ayvaz T."/>
            <person name="Ross M."/>
            <person name="Santibanez J."/>
            <person name="Aqrawi P."/>
            <person name="Gross S."/>
            <person name="Joshi V."/>
            <person name="Fowler G."/>
            <person name="Nazareth L."/>
            <person name="Reid J."/>
            <person name="Worley K."/>
            <person name="Petrosino J."/>
            <person name="Highlander S."/>
            <person name="Gibbs R."/>
        </authorList>
    </citation>
    <scope>NUCLEOTIDE SEQUENCE [LARGE SCALE GENOMIC DNA]</scope>
    <source>
        <strain evidence="11 12">ATCC 25976</strain>
    </source>
</reference>
<keyword evidence="6 7" id="KW-0472">Membrane</keyword>
<evidence type="ECO:0000256" key="3">
    <source>
        <dbReference type="ARBA" id="ARBA00022475"/>
    </source>
</evidence>
<dbReference type="PANTHER" id="PTHR30221">
    <property type="entry name" value="SMALL-CONDUCTANCE MECHANOSENSITIVE CHANNEL"/>
    <property type="match status" value="1"/>
</dbReference>
<evidence type="ECO:0000256" key="6">
    <source>
        <dbReference type="ARBA" id="ARBA00023136"/>
    </source>
</evidence>
<comment type="subcellular location">
    <subcellularLocation>
        <location evidence="7">Cell inner membrane</location>
        <topology evidence="7">Multi-pass membrane protein</topology>
    </subcellularLocation>
    <subcellularLocation>
        <location evidence="1">Cell membrane</location>
        <topology evidence="1">Multi-pass membrane protein</topology>
    </subcellularLocation>
</comment>
<dbReference type="Proteomes" id="UP000005467">
    <property type="component" value="Unassembled WGS sequence"/>
</dbReference>
<dbReference type="EMBL" id="AEVG01000137">
    <property type="protein sequence ID" value="EFX90809.1"/>
    <property type="molecule type" value="Genomic_DNA"/>
</dbReference>
<comment type="subunit">
    <text evidence="7">Homoheptamer.</text>
</comment>
<dbReference type="HOGENOM" id="CLU_037945_1_1_6"/>
<feature type="domain" description="Mechanosensitive ion channel transmembrane helices 2/3" evidence="10">
    <location>
        <begin position="109"/>
        <end position="149"/>
    </location>
</feature>
<comment type="similarity">
    <text evidence="2 7">Belongs to the MscS (TC 1.A.23) family.</text>
</comment>
<evidence type="ECO:0000259" key="8">
    <source>
        <dbReference type="Pfam" id="PF00924"/>
    </source>
</evidence>
<dbReference type="Pfam" id="PF21082">
    <property type="entry name" value="MS_channel_3rd"/>
    <property type="match status" value="1"/>
</dbReference>
<dbReference type="SUPFAM" id="SSF82689">
    <property type="entry name" value="Mechanosensitive channel protein MscS (YggB), C-terminal domain"/>
    <property type="match status" value="1"/>
</dbReference>
<dbReference type="Gene3D" id="3.30.70.100">
    <property type="match status" value="1"/>
</dbReference>
<feature type="transmembrane region" description="Helical" evidence="7">
    <location>
        <begin position="61"/>
        <end position="82"/>
    </location>
</feature>
<keyword evidence="12" id="KW-1185">Reference proteome</keyword>
<dbReference type="AlphaFoldDB" id="E8KJW8"/>
<evidence type="ECO:0000256" key="5">
    <source>
        <dbReference type="ARBA" id="ARBA00022989"/>
    </source>
</evidence>
<dbReference type="SUPFAM" id="SSF82861">
    <property type="entry name" value="Mechanosensitive channel protein MscS (YggB), transmembrane region"/>
    <property type="match status" value="1"/>
</dbReference>
<evidence type="ECO:0000313" key="12">
    <source>
        <dbReference type="Proteomes" id="UP000005467"/>
    </source>
</evidence>
<feature type="domain" description="Mechanosensitive ion channel MscS C-terminal" evidence="9">
    <location>
        <begin position="223"/>
        <end position="305"/>
    </location>
</feature>
<comment type="caution">
    <text evidence="11">The sequence shown here is derived from an EMBL/GenBank/DDBJ whole genome shotgun (WGS) entry which is preliminary data.</text>
</comment>
<proteinExistence type="inferred from homology"/>
<name>E8KJW8_9PAST</name>
<dbReference type="Gene3D" id="2.30.30.60">
    <property type="match status" value="1"/>
</dbReference>
<dbReference type="Pfam" id="PF00924">
    <property type="entry name" value="MS_channel_2nd"/>
    <property type="match status" value="1"/>
</dbReference>
<sequence>MRTFNFSVLQLDVKDVNIKENQMSAEKTAETVQQVDVVAETTKVIDKVSTMDMQTLLKDWVIPYGTKVLLAVVIFVVGKFFARLISKLLGKAALASTKDEMLQSFVSSISYFLLLLIVVIASLSQLGINTSSLVALIGAAGLAIGLSLQNSLQNFAAGVMLLIFKPFRKGDLIETGGMTGTVEQMGLLVLELRTGDNKTVLIPNGKVFSDSIVNYSANDVRRIDFTFDISYESNLKEAKEIVSRLLENNALVLKDPAFVVAVGALSAHSVQLVVRPWVKTADYWTAYWGITEMVKLEFDKAGIEIPYNQMNLHLADSKSIAIENK</sequence>
<gene>
    <name evidence="11" type="ORF">HMPREF0027_2142</name>
</gene>
<dbReference type="PANTHER" id="PTHR30221:SF1">
    <property type="entry name" value="SMALL-CONDUCTANCE MECHANOSENSITIVE CHANNEL"/>
    <property type="match status" value="1"/>
</dbReference>
<keyword evidence="7" id="KW-0407">Ion channel</keyword>
<evidence type="ECO:0000259" key="10">
    <source>
        <dbReference type="Pfam" id="PF21088"/>
    </source>
</evidence>
<evidence type="ECO:0000256" key="7">
    <source>
        <dbReference type="RuleBase" id="RU369025"/>
    </source>
</evidence>
<dbReference type="GO" id="GO:0008381">
    <property type="term" value="F:mechanosensitive monoatomic ion channel activity"/>
    <property type="evidence" value="ECO:0007669"/>
    <property type="project" value="InterPro"/>
</dbReference>
<evidence type="ECO:0000256" key="2">
    <source>
        <dbReference type="ARBA" id="ARBA00008017"/>
    </source>
</evidence>
<evidence type="ECO:0000259" key="9">
    <source>
        <dbReference type="Pfam" id="PF21082"/>
    </source>
</evidence>
<dbReference type="SUPFAM" id="SSF50182">
    <property type="entry name" value="Sm-like ribonucleoproteins"/>
    <property type="match status" value="1"/>
</dbReference>
<organism evidence="11 12">
    <name type="scientific">Actinobacillus ureae ATCC 25976</name>
    <dbReference type="NCBI Taxonomy" id="887324"/>
    <lineage>
        <taxon>Bacteria</taxon>
        <taxon>Pseudomonadati</taxon>
        <taxon>Pseudomonadota</taxon>
        <taxon>Gammaproteobacteria</taxon>
        <taxon>Pasteurellales</taxon>
        <taxon>Pasteurellaceae</taxon>
        <taxon>Actinobacillus</taxon>
    </lineage>
</organism>
<keyword evidence="7" id="KW-0997">Cell inner membrane</keyword>
<dbReference type="InterPro" id="IPR045275">
    <property type="entry name" value="MscS_archaea/bacteria_type"/>
</dbReference>
<protein>
    <recommendedName>
        <fullName evidence="7">Small-conductance mechanosensitive channel</fullName>
    </recommendedName>
</protein>
<keyword evidence="4 7" id="KW-0812">Transmembrane</keyword>
<evidence type="ECO:0000313" key="11">
    <source>
        <dbReference type="EMBL" id="EFX90809.1"/>
    </source>
</evidence>
<keyword evidence="7" id="KW-0813">Transport</keyword>
<keyword evidence="7" id="KW-0406">Ion transport</keyword>
<dbReference type="InterPro" id="IPR011014">
    <property type="entry name" value="MscS_channel_TM-2"/>
</dbReference>
<dbReference type="InterPro" id="IPR023408">
    <property type="entry name" value="MscS_beta-dom_sf"/>
</dbReference>
<feature type="domain" description="Mechanosensitive ion channel MscS" evidence="8">
    <location>
        <begin position="150"/>
        <end position="216"/>
    </location>
</feature>
<dbReference type="InterPro" id="IPR006685">
    <property type="entry name" value="MscS_channel_2nd"/>
</dbReference>
<dbReference type="PROSITE" id="PS01246">
    <property type="entry name" value="UPF0003"/>
    <property type="match status" value="1"/>
</dbReference>
<dbReference type="Gene3D" id="1.10.287.1260">
    <property type="match status" value="1"/>
</dbReference>
<evidence type="ECO:0000256" key="4">
    <source>
        <dbReference type="ARBA" id="ARBA00022692"/>
    </source>
</evidence>
<dbReference type="InterPro" id="IPR010920">
    <property type="entry name" value="LSM_dom_sf"/>
</dbReference>
<evidence type="ECO:0000256" key="1">
    <source>
        <dbReference type="ARBA" id="ARBA00004651"/>
    </source>
</evidence>
<feature type="transmembrane region" description="Helical" evidence="7">
    <location>
        <begin position="102"/>
        <end position="123"/>
    </location>
</feature>
<dbReference type="InterPro" id="IPR006686">
    <property type="entry name" value="MscS_channel_CS"/>
</dbReference>
<dbReference type="Pfam" id="PF21088">
    <property type="entry name" value="MS_channel_1st"/>
    <property type="match status" value="1"/>
</dbReference>
<accession>E8KJW8</accession>
<comment type="caution">
    <text evidence="7">Lacks conserved residue(s) required for the propagation of feature annotation.</text>
</comment>
<comment type="function">
    <text evidence="7">Mechanosensitive channel that participates in the regulation of osmotic pressure changes within the cell, opening in response to stretch forces in the membrane lipid bilayer, without the need for other proteins. Contributes to normal resistance to hypoosmotic shock. Forms an ion channel of 1.0 nanosiemens conductance with a slight preference for anions.</text>
</comment>